<accession>A0AAD6WUJ4</accession>
<protein>
    <submittedName>
        <fullName evidence="2">Uncharacterized protein</fullName>
    </submittedName>
</protein>
<evidence type="ECO:0000256" key="1">
    <source>
        <dbReference type="SAM" id="MobiDB-lite"/>
    </source>
</evidence>
<dbReference type="Proteomes" id="UP001218188">
    <property type="component" value="Unassembled WGS sequence"/>
</dbReference>
<gene>
    <name evidence="2" type="ORF">C8F04DRAFT_1195427</name>
</gene>
<reference evidence="2" key="1">
    <citation type="submission" date="2023-03" db="EMBL/GenBank/DDBJ databases">
        <title>Massive genome expansion in bonnet fungi (Mycena s.s.) driven by repeated elements and novel gene families across ecological guilds.</title>
        <authorList>
            <consortium name="Lawrence Berkeley National Laboratory"/>
            <person name="Harder C.B."/>
            <person name="Miyauchi S."/>
            <person name="Viragh M."/>
            <person name="Kuo A."/>
            <person name="Thoen E."/>
            <person name="Andreopoulos B."/>
            <person name="Lu D."/>
            <person name="Skrede I."/>
            <person name="Drula E."/>
            <person name="Henrissat B."/>
            <person name="Morin E."/>
            <person name="Kohler A."/>
            <person name="Barry K."/>
            <person name="LaButti K."/>
            <person name="Morin E."/>
            <person name="Salamov A."/>
            <person name="Lipzen A."/>
            <person name="Mereny Z."/>
            <person name="Hegedus B."/>
            <person name="Baldrian P."/>
            <person name="Stursova M."/>
            <person name="Weitz H."/>
            <person name="Taylor A."/>
            <person name="Grigoriev I.V."/>
            <person name="Nagy L.G."/>
            <person name="Martin F."/>
            <person name="Kauserud H."/>
        </authorList>
    </citation>
    <scope>NUCLEOTIDE SEQUENCE</scope>
    <source>
        <strain evidence="2">CBHHK200</strain>
    </source>
</reference>
<feature type="region of interest" description="Disordered" evidence="1">
    <location>
        <begin position="1"/>
        <end position="60"/>
    </location>
</feature>
<feature type="region of interest" description="Disordered" evidence="1">
    <location>
        <begin position="169"/>
        <end position="263"/>
    </location>
</feature>
<feature type="compositionally biased region" description="Basic and acidic residues" evidence="1">
    <location>
        <begin position="241"/>
        <end position="263"/>
    </location>
</feature>
<dbReference type="AlphaFoldDB" id="A0AAD6WUJ4"/>
<name>A0AAD6WUJ4_9AGAR</name>
<proteinExistence type="predicted"/>
<keyword evidence="3" id="KW-1185">Reference proteome</keyword>
<sequence length="263" mass="28891">MAVISSRARVKERRRGDPTGHSQTKGWRQDPTAHAQTKDDGRIPPRGRRGKWAVESSRPCVNKRTAVRSHCPRTQTKAGGVQSRVGGGIPLRTFKREDGGGIQPRRRVGGGIPLCTIKHEDGGGIQPRRHRGESAVGFHCAQLNEGTAVGSHRTRVKEGMAVGFNRGGIEESRQWDPTAEAQRRVGGGIQPRTRQQGDGGEISPRTHRGESAARSHRPRVNMGDSMDARGVVGNRCTGYSRETRQETTGESTRAREHRPEDRK</sequence>
<evidence type="ECO:0000313" key="3">
    <source>
        <dbReference type="Proteomes" id="UP001218188"/>
    </source>
</evidence>
<dbReference type="EMBL" id="JARJCM010000230">
    <property type="protein sequence ID" value="KAJ7021519.1"/>
    <property type="molecule type" value="Genomic_DNA"/>
</dbReference>
<evidence type="ECO:0000313" key="2">
    <source>
        <dbReference type="EMBL" id="KAJ7021519.1"/>
    </source>
</evidence>
<organism evidence="2 3">
    <name type="scientific">Mycena alexandri</name>
    <dbReference type="NCBI Taxonomy" id="1745969"/>
    <lineage>
        <taxon>Eukaryota</taxon>
        <taxon>Fungi</taxon>
        <taxon>Dikarya</taxon>
        <taxon>Basidiomycota</taxon>
        <taxon>Agaricomycotina</taxon>
        <taxon>Agaricomycetes</taxon>
        <taxon>Agaricomycetidae</taxon>
        <taxon>Agaricales</taxon>
        <taxon>Marasmiineae</taxon>
        <taxon>Mycenaceae</taxon>
        <taxon>Mycena</taxon>
    </lineage>
</organism>
<comment type="caution">
    <text evidence="2">The sequence shown here is derived from an EMBL/GenBank/DDBJ whole genome shotgun (WGS) entry which is preliminary data.</text>
</comment>